<keyword evidence="3" id="KW-1185">Reference proteome</keyword>
<name>A0ABN1R6V3_9ACTN</name>
<reference evidence="2 3" key="1">
    <citation type="journal article" date="2019" name="Int. J. Syst. Evol. Microbiol.">
        <title>The Global Catalogue of Microorganisms (GCM) 10K type strain sequencing project: providing services to taxonomists for standard genome sequencing and annotation.</title>
        <authorList>
            <consortium name="The Broad Institute Genomics Platform"/>
            <consortium name="The Broad Institute Genome Sequencing Center for Infectious Disease"/>
            <person name="Wu L."/>
            <person name="Ma J."/>
        </authorList>
    </citation>
    <scope>NUCLEOTIDE SEQUENCE [LARGE SCALE GENOMIC DNA]</scope>
    <source>
        <strain evidence="2 3">JCM 10977</strain>
    </source>
</reference>
<feature type="transmembrane region" description="Helical" evidence="1">
    <location>
        <begin position="20"/>
        <end position="51"/>
    </location>
</feature>
<organism evidence="2 3">
    <name type="scientific">Kribbella koreensis</name>
    <dbReference type="NCBI Taxonomy" id="57909"/>
    <lineage>
        <taxon>Bacteria</taxon>
        <taxon>Bacillati</taxon>
        <taxon>Actinomycetota</taxon>
        <taxon>Actinomycetes</taxon>
        <taxon>Propionibacteriales</taxon>
        <taxon>Kribbellaceae</taxon>
        <taxon>Kribbella</taxon>
    </lineage>
</organism>
<dbReference type="Proteomes" id="UP001500542">
    <property type="component" value="Unassembled WGS sequence"/>
</dbReference>
<accession>A0ABN1R6V3</accession>
<keyword evidence="1" id="KW-0812">Transmembrane</keyword>
<feature type="transmembrane region" description="Helical" evidence="1">
    <location>
        <begin position="58"/>
        <end position="78"/>
    </location>
</feature>
<gene>
    <name evidence="2" type="ORF">GCM10009554_55440</name>
</gene>
<evidence type="ECO:0000313" key="2">
    <source>
        <dbReference type="EMBL" id="GAA0952442.1"/>
    </source>
</evidence>
<keyword evidence="1" id="KW-1133">Transmembrane helix</keyword>
<proteinExistence type="predicted"/>
<evidence type="ECO:0000256" key="1">
    <source>
        <dbReference type="SAM" id="Phobius"/>
    </source>
</evidence>
<comment type="caution">
    <text evidence="2">The sequence shown here is derived from an EMBL/GenBank/DDBJ whole genome shotgun (WGS) entry which is preliminary data.</text>
</comment>
<keyword evidence="1" id="KW-0472">Membrane</keyword>
<evidence type="ECO:0000313" key="3">
    <source>
        <dbReference type="Proteomes" id="UP001500542"/>
    </source>
</evidence>
<sequence>MPTTNDSAVRRRPLLAVGGLALVALVVGLLFGVIFALPVALLGVVAAVVLLRKTPGPLVLGGGLNVGVLVVLYLIAAFTGK</sequence>
<dbReference type="EMBL" id="BAAAHK010000013">
    <property type="protein sequence ID" value="GAA0952442.1"/>
    <property type="molecule type" value="Genomic_DNA"/>
</dbReference>
<protein>
    <submittedName>
        <fullName evidence="2">Uncharacterized protein</fullName>
    </submittedName>
</protein>